<evidence type="ECO:0000256" key="3">
    <source>
        <dbReference type="ARBA" id="ARBA00022741"/>
    </source>
</evidence>
<sequence>MCVEAVWVAVGTAPIHRAVLNVVSNALDAASEREEGGEVAVKSEFQEEAGVVQVLVRDNGPGIFPDQMGQLFRPLVSSKRGRGTGLGLPVSQKILTEHGGRILVDSTPGRGSCFTLELPAVVAEKKPDTVNGKCRMTN</sequence>
<keyword evidence="4" id="KW-0418">Kinase</keyword>
<keyword evidence="1" id="KW-0597">Phosphoprotein</keyword>
<dbReference type="PROSITE" id="PS50109">
    <property type="entry name" value="HIS_KIN"/>
    <property type="match status" value="1"/>
</dbReference>
<evidence type="ECO:0000256" key="4">
    <source>
        <dbReference type="ARBA" id="ARBA00022777"/>
    </source>
</evidence>
<evidence type="ECO:0000313" key="8">
    <source>
        <dbReference type="EMBL" id="GAF81564.1"/>
    </source>
</evidence>
<evidence type="ECO:0000259" key="7">
    <source>
        <dbReference type="PROSITE" id="PS50109"/>
    </source>
</evidence>
<organism evidence="8">
    <name type="scientific">marine sediment metagenome</name>
    <dbReference type="NCBI Taxonomy" id="412755"/>
    <lineage>
        <taxon>unclassified sequences</taxon>
        <taxon>metagenomes</taxon>
        <taxon>ecological metagenomes</taxon>
    </lineage>
</organism>
<keyword evidence="5" id="KW-0067">ATP-binding</keyword>
<proteinExistence type="predicted"/>
<dbReference type="GO" id="GO:0000160">
    <property type="term" value="P:phosphorelay signal transduction system"/>
    <property type="evidence" value="ECO:0007669"/>
    <property type="project" value="UniProtKB-KW"/>
</dbReference>
<dbReference type="AlphaFoldDB" id="X0SKM6"/>
<dbReference type="CDD" id="cd00075">
    <property type="entry name" value="HATPase"/>
    <property type="match status" value="1"/>
</dbReference>
<dbReference type="InterPro" id="IPR005467">
    <property type="entry name" value="His_kinase_dom"/>
</dbReference>
<accession>X0SKM6</accession>
<evidence type="ECO:0000256" key="6">
    <source>
        <dbReference type="ARBA" id="ARBA00023012"/>
    </source>
</evidence>
<dbReference type="SMART" id="SM00387">
    <property type="entry name" value="HATPase_c"/>
    <property type="match status" value="1"/>
</dbReference>
<dbReference type="EMBL" id="BARS01009929">
    <property type="protein sequence ID" value="GAF81564.1"/>
    <property type="molecule type" value="Genomic_DNA"/>
</dbReference>
<evidence type="ECO:0000256" key="1">
    <source>
        <dbReference type="ARBA" id="ARBA00022553"/>
    </source>
</evidence>
<dbReference type="PRINTS" id="PR00344">
    <property type="entry name" value="BCTRLSENSOR"/>
</dbReference>
<comment type="caution">
    <text evidence="8">The sequence shown here is derived from an EMBL/GenBank/DDBJ whole genome shotgun (WGS) entry which is preliminary data.</text>
</comment>
<evidence type="ECO:0000256" key="5">
    <source>
        <dbReference type="ARBA" id="ARBA00022840"/>
    </source>
</evidence>
<dbReference type="PANTHER" id="PTHR43065:SF10">
    <property type="entry name" value="PEROXIDE STRESS-ACTIVATED HISTIDINE KINASE MAK3"/>
    <property type="match status" value="1"/>
</dbReference>
<evidence type="ECO:0000256" key="2">
    <source>
        <dbReference type="ARBA" id="ARBA00022679"/>
    </source>
</evidence>
<dbReference type="SUPFAM" id="SSF55874">
    <property type="entry name" value="ATPase domain of HSP90 chaperone/DNA topoisomerase II/histidine kinase"/>
    <property type="match status" value="1"/>
</dbReference>
<dbReference type="InterPro" id="IPR003594">
    <property type="entry name" value="HATPase_dom"/>
</dbReference>
<keyword evidence="6" id="KW-0902">Two-component regulatory system</keyword>
<keyword evidence="3" id="KW-0547">Nucleotide-binding</keyword>
<keyword evidence="2" id="KW-0808">Transferase</keyword>
<dbReference type="InterPro" id="IPR036890">
    <property type="entry name" value="HATPase_C_sf"/>
</dbReference>
<gene>
    <name evidence="8" type="ORF">S01H1_18553</name>
</gene>
<reference evidence="8" key="1">
    <citation type="journal article" date="2014" name="Front. Microbiol.">
        <title>High frequency of phylogenetically diverse reductive dehalogenase-homologous genes in deep subseafloor sedimentary metagenomes.</title>
        <authorList>
            <person name="Kawai M."/>
            <person name="Futagami T."/>
            <person name="Toyoda A."/>
            <person name="Takaki Y."/>
            <person name="Nishi S."/>
            <person name="Hori S."/>
            <person name="Arai W."/>
            <person name="Tsubouchi T."/>
            <person name="Morono Y."/>
            <person name="Uchiyama I."/>
            <person name="Ito T."/>
            <person name="Fujiyama A."/>
            <person name="Inagaki F."/>
            <person name="Takami H."/>
        </authorList>
    </citation>
    <scope>NUCLEOTIDE SEQUENCE</scope>
    <source>
        <strain evidence="8">Expedition CK06-06</strain>
    </source>
</reference>
<protein>
    <recommendedName>
        <fullName evidence="7">Histidine kinase domain-containing protein</fullName>
    </recommendedName>
</protein>
<dbReference type="Gene3D" id="3.30.565.10">
    <property type="entry name" value="Histidine kinase-like ATPase, C-terminal domain"/>
    <property type="match status" value="1"/>
</dbReference>
<dbReference type="PANTHER" id="PTHR43065">
    <property type="entry name" value="SENSOR HISTIDINE KINASE"/>
    <property type="match status" value="1"/>
</dbReference>
<dbReference type="InterPro" id="IPR004358">
    <property type="entry name" value="Sig_transdc_His_kin-like_C"/>
</dbReference>
<dbReference type="GO" id="GO:0016301">
    <property type="term" value="F:kinase activity"/>
    <property type="evidence" value="ECO:0007669"/>
    <property type="project" value="UniProtKB-KW"/>
</dbReference>
<feature type="domain" description="Histidine kinase" evidence="7">
    <location>
        <begin position="15"/>
        <end position="122"/>
    </location>
</feature>
<dbReference type="Pfam" id="PF02518">
    <property type="entry name" value="HATPase_c"/>
    <property type="match status" value="1"/>
</dbReference>
<feature type="non-terminal residue" evidence="8">
    <location>
        <position position="138"/>
    </location>
</feature>
<dbReference type="GO" id="GO:0005524">
    <property type="term" value="F:ATP binding"/>
    <property type="evidence" value="ECO:0007669"/>
    <property type="project" value="UniProtKB-KW"/>
</dbReference>
<name>X0SKM6_9ZZZZ</name>